<dbReference type="AlphaFoldDB" id="A0A6G0WRR9"/>
<feature type="region of interest" description="Disordered" evidence="1">
    <location>
        <begin position="110"/>
        <end position="129"/>
    </location>
</feature>
<sequence>MHILEMDEAEFQRLLAQFPVVRKKTYCRVAWKTNVNAKPQSTITELGEGGNKRPRVDMSLTTALETFMQEYFTPDESTRIRQEFEKVQAAFLNELCLEDIEDMAAQFKTSAPPTPTPAAPIKSTIPNSW</sequence>
<dbReference type="VEuPathDB" id="FungiDB:AeMF1_012227"/>
<dbReference type="EMBL" id="VJMJ01000156">
    <property type="protein sequence ID" value="KAF0730112.1"/>
    <property type="molecule type" value="Genomic_DNA"/>
</dbReference>
<feature type="compositionally biased region" description="Low complexity" evidence="1">
    <location>
        <begin position="119"/>
        <end position="129"/>
    </location>
</feature>
<evidence type="ECO:0000313" key="3">
    <source>
        <dbReference type="Proteomes" id="UP000481153"/>
    </source>
</evidence>
<comment type="caution">
    <text evidence="2">The sequence shown here is derived from an EMBL/GenBank/DDBJ whole genome shotgun (WGS) entry which is preliminary data.</text>
</comment>
<name>A0A6G0WRR9_9STRA</name>
<proteinExistence type="predicted"/>
<gene>
    <name evidence="2" type="ORF">Ae201684_012407</name>
</gene>
<reference evidence="2 3" key="1">
    <citation type="submission" date="2019-07" db="EMBL/GenBank/DDBJ databases">
        <title>Genomics analysis of Aphanomyces spp. identifies a new class of oomycete effector associated with host adaptation.</title>
        <authorList>
            <person name="Gaulin E."/>
        </authorList>
    </citation>
    <scope>NUCLEOTIDE SEQUENCE [LARGE SCALE GENOMIC DNA]</scope>
    <source>
        <strain evidence="2 3">ATCC 201684</strain>
    </source>
</reference>
<dbReference type="Proteomes" id="UP000481153">
    <property type="component" value="Unassembled WGS sequence"/>
</dbReference>
<accession>A0A6G0WRR9</accession>
<protein>
    <submittedName>
        <fullName evidence="2">Uncharacterized protein</fullName>
    </submittedName>
</protein>
<evidence type="ECO:0000313" key="2">
    <source>
        <dbReference type="EMBL" id="KAF0730112.1"/>
    </source>
</evidence>
<keyword evidence="3" id="KW-1185">Reference proteome</keyword>
<organism evidence="2 3">
    <name type="scientific">Aphanomyces euteiches</name>
    <dbReference type="NCBI Taxonomy" id="100861"/>
    <lineage>
        <taxon>Eukaryota</taxon>
        <taxon>Sar</taxon>
        <taxon>Stramenopiles</taxon>
        <taxon>Oomycota</taxon>
        <taxon>Saprolegniomycetes</taxon>
        <taxon>Saprolegniales</taxon>
        <taxon>Verrucalvaceae</taxon>
        <taxon>Aphanomyces</taxon>
    </lineage>
</organism>
<evidence type="ECO:0000256" key="1">
    <source>
        <dbReference type="SAM" id="MobiDB-lite"/>
    </source>
</evidence>